<feature type="binding site" evidence="12">
    <location>
        <position position="547"/>
    </location>
    <ligand>
        <name>ATP</name>
        <dbReference type="ChEBI" id="CHEBI:30616"/>
    </ligand>
</feature>
<protein>
    <recommendedName>
        <fullName evidence="14">Protein kinase domain-containing protein</fullName>
    </recommendedName>
</protein>
<name>A0AAQ3KFS6_9LILI</name>
<dbReference type="PANTHER" id="PTHR47989:SF62">
    <property type="entry name" value="OS05G0423500 PROTEIN"/>
    <property type="match status" value="1"/>
</dbReference>
<evidence type="ECO:0000259" key="14">
    <source>
        <dbReference type="SMART" id="SM00220"/>
    </source>
</evidence>
<keyword evidence="11" id="KW-0325">Glycoprotein</keyword>
<dbReference type="FunFam" id="1.10.510.10:FF:000058">
    <property type="entry name" value="Receptor-like protein kinase FERONIA"/>
    <property type="match status" value="1"/>
</dbReference>
<evidence type="ECO:0000256" key="7">
    <source>
        <dbReference type="ARBA" id="ARBA00022777"/>
    </source>
</evidence>
<dbReference type="Gene3D" id="1.10.510.10">
    <property type="entry name" value="Transferase(Phosphotransferase) domain 1"/>
    <property type="match status" value="1"/>
</dbReference>
<dbReference type="PROSITE" id="PS00107">
    <property type="entry name" value="PROTEIN_KINASE_ATP"/>
    <property type="match status" value="1"/>
</dbReference>
<evidence type="ECO:0000256" key="12">
    <source>
        <dbReference type="PROSITE-ProRule" id="PRU10141"/>
    </source>
</evidence>
<accession>A0AAQ3KFS6</accession>
<dbReference type="Pfam" id="PF12819">
    <property type="entry name" value="Malectin_like"/>
    <property type="match status" value="1"/>
</dbReference>
<keyword evidence="8 12" id="KW-0067">ATP-binding</keyword>
<keyword evidence="16" id="KW-1185">Reference proteome</keyword>
<evidence type="ECO:0000256" key="11">
    <source>
        <dbReference type="ARBA" id="ARBA00023180"/>
    </source>
</evidence>
<dbReference type="SUPFAM" id="SSF56112">
    <property type="entry name" value="Protein kinase-like (PK-like)"/>
    <property type="match status" value="1"/>
</dbReference>
<gene>
    <name evidence="15" type="ORF">Cni_G13488</name>
</gene>
<evidence type="ECO:0000256" key="10">
    <source>
        <dbReference type="ARBA" id="ARBA00023136"/>
    </source>
</evidence>
<evidence type="ECO:0000256" key="8">
    <source>
        <dbReference type="ARBA" id="ARBA00022840"/>
    </source>
</evidence>
<dbReference type="FunFam" id="2.60.120.430:FF:000001">
    <property type="entry name" value="Receptor-like protein kinase FERONIA"/>
    <property type="match status" value="1"/>
</dbReference>
<comment type="subcellular location">
    <subcellularLocation>
        <location evidence="1">Membrane</location>
        <topology evidence="1">Single-pass membrane protein</topology>
    </subcellularLocation>
</comment>
<evidence type="ECO:0000256" key="4">
    <source>
        <dbReference type="ARBA" id="ARBA00022692"/>
    </source>
</evidence>
<sequence>MIPFQPPSPDPFAPPNPSPIMACINFQGLILLLLPHILAVLSIDAAFAPEDIFLINCGGNETVTSADGRAFRPDIAGHDSTFVLSPISHNVVQVSSSDVYGSARIFRGATEYRFNFKRKGRHLLRLHFYPFKNPLYDMKTAVFSIKADEYTLLHNFSCSKLELGKSVLSKEYIIYAGLVLPITITPSNGSIAFVNAIEVMSVPNDLLPSVASPVPSGPAVKISPRIGFMTAYRINVGGLVLDPRNDSFWRVWGNDQPFLVILGSVHNISTNPKLIRYPSEVPHYIAPNLVYATAQEMADVNVGNQKFNISWVFKVESGYKYLVRLHFCDFLNKSAINPLFNVYINNQFALSSFDISKRVGLLNAYFVDFILDVQMESGRILVKIGPPELMSLPTNAILNGLEIMKLSDSNNNFDATCIEKVVGFEGMKKKKNLAFVIMTCMIGIVLLIFIVVMLLLFIRHRKDEKRLALAWFPSPIVQTTHMDNSETKISALSNVSSGPSLSIGQLLAFSEIREATKNFDEKFVVGIGGFGKVYKGVLENGLVVAVKRGNPRSQQGLVEFRTEIEMLSKLRHRHLVSLVGYCHEANEMVLVYEYMAGGPLRKHLYGSGLPALSWKQRLEICIGAAKGLHYLHTGAAETIIHRDVKTTNILLDENLTAKVADFGLSKMGPTLDQTHVSTAVKGSFGYLDPEYFRRQQLTEKSDVYSFGVVLLEVICARPAINPALPRDQVNIVEWAMNWQKRGQLEQIIDPHLAGAVSLDSLRKYGGTAEKCLAEHGSDRPSMGDVLWNLEYALQLQETFSSIVGDPSSSNSIQDLPEWISEVEILQHEHDATDVSVSTVFSQLMDPKGR</sequence>
<keyword evidence="5" id="KW-0732">Signal</keyword>
<evidence type="ECO:0000256" key="1">
    <source>
        <dbReference type="ARBA" id="ARBA00004167"/>
    </source>
</evidence>
<dbReference type="Proteomes" id="UP001327560">
    <property type="component" value="Chromosome 4"/>
</dbReference>
<keyword evidence="7" id="KW-0418">Kinase</keyword>
<evidence type="ECO:0000256" key="13">
    <source>
        <dbReference type="SAM" id="Phobius"/>
    </source>
</evidence>
<dbReference type="Pfam" id="PF07714">
    <property type="entry name" value="PK_Tyr_Ser-Thr"/>
    <property type="match status" value="1"/>
</dbReference>
<proteinExistence type="predicted"/>
<feature type="transmembrane region" description="Helical" evidence="13">
    <location>
        <begin position="433"/>
        <end position="458"/>
    </location>
</feature>
<dbReference type="AlphaFoldDB" id="A0AAQ3KFS6"/>
<dbReference type="EMBL" id="CP136893">
    <property type="protein sequence ID" value="WOL04766.1"/>
    <property type="molecule type" value="Genomic_DNA"/>
</dbReference>
<keyword evidence="6 12" id="KW-0547">Nucleotide-binding</keyword>
<dbReference type="PROSITE" id="PS00108">
    <property type="entry name" value="PROTEIN_KINASE_ST"/>
    <property type="match status" value="1"/>
</dbReference>
<feature type="domain" description="Protein kinase" evidence="14">
    <location>
        <begin position="519"/>
        <end position="792"/>
    </location>
</feature>
<dbReference type="GO" id="GO:0005524">
    <property type="term" value="F:ATP binding"/>
    <property type="evidence" value="ECO:0007669"/>
    <property type="project" value="UniProtKB-UniRule"/>
</dbReference>
<dbReference type="CDD" id="cd14066">
    <property type="entry name" value="STKc_IRAK"/>
    <property type="match status" value="1"/>
</dbReference>
<organism evidence="15 16">
    <name type="scientific">Canna indica</name>
    <name type="common">Indian-shot</name>
    <dbReference type="NCBI Taxonomy" id="4628"/>
    <lineage>
        <taxon>Eukaryota</taxon>
        <taxon>Viridiplantae</taxon>
        <taxon>Streptophyta</taxon>
        <taxon>Embryophyta</taxon>
        <taxon>Tracheophyta</taxon>
        <taxon>Spermatophyta</taxon>
        <taxon>Magnoliopsida</taxon>
        <taxon>Liliopsida</taxon>
        <taxon>Zingiberales</taxon>
        <taxon>Cannaceae</taxon>
        <taxon>Canna</taxon>
    </lineage>
</organism>
<keyword evidence="3" id="KW-0808">Transferase</keyword>
<dbReference type="SMART" id="SM00220">
    <property type="entry name" value="S_TKc"/>
    <property type="match status" value="1"/>
</dbReference>
<dbReference type="FunFam" id="3.30.200.20:FF:000039">
    <property type="entry name" value="receptor-like protein kinase FERONIA"/>
    <property type="match status" value="1"/>
</dbReference>
<evidence type="ECO:0000313" key="15">
    <source>
        <dbReference type="EMBL" id="WOL04766.1"/>
    </source>
</evidence>
<evidence type="ECO:0000256" key="3">
    <source>
        <dbReference type="ARBA" id="ARBA00022679"/>
    </source>
</evidence>
<dbReference type="Gene3D" id="3.30.200.20">
    <property type="entry name" value="Phosphorylase Kinase, domain 1"/>
    <property type="match status" value="1"/>
</dbReference>
<evidence type="ECO:0000256" key="6">
    <source>
        <dbReference type="ARBA" id="ARBA00022741"/>
    </source>
</evidence>
<dbReference type="GO" id="GO:0016020">
    <property type="term" value="C:membrane"/>
    <property type="evidence" value="ECO:0007669"/>
    <property type="project" value="UniProtKB-SubCell"/>
</dbReference>
<evidence type="ECO:0000256" key="2">
    <source>
        <dbReference type="ARBA" id="ARBA00022527"/>
    </source>
</evidence>
<dbReference type="InterPro" id="IPR011009">
    <property type="entry name" value="Kinase-like_dom_sf"/>
</dbReference>
<evidence type="ECO:0000313" key="16">
    <source>
        <dbReference type="Proteomes" id="UP001327560"/>
    </source>
</evidence>
<dbReference type="InterPro" id="IPR017441">
    <property type="entry name" value="Protein_kinase_ATP_BS"/>
</dbReference>
<keyword evidence="2" id="KW-0723">Serine/threonine-protein kinase</keyword>
<dbReference type="GO" id="GO:0004674">
    <property type="term" value="F:protein serine/threonine kinase activity"/>
    <property type="evidence" value="ECO:0007669"/>
    <property type="project" value="UniProtKB-KW"/>
</dbReference>
<dbReference type="PANTHER" id="PTHR47989">
    <property type="entry name" value="OS01G0750732 PROTEIN"/>
    <property type="match status" value="1"/>
</dbReference>
<evidence type="ECO:0000256" key="5">
    <source>
        <dbReference type="ARBA" id="ARBA00022729"/>
    </source>
</evidence>
<dbReference type="InterPro" id="IPR024788">
    <property type="entry name" value="Malectin-like_Carb-bd_dom"/>
</dbReference>
<reference evidence="15 16" key="1">
    <citation type="submission" date="2023-10" db="EMBL/GenBank/DDBJ databases">
        <title>Chromosome-scale genome assembly provides insights into flower coloration mechanisms of Canna indica.</title>
        <authorList>
            <person name="Li C."/>
        </authorList>
    </citation>
    <scope>NUCLEOTIDE SEQUENCE [LARGE SCALE GENOMIC DNA]</scope>
    <source>
        <tissue evidence="15">Flower</tissue>
    </source>
</reference>
<keyword evidence="10 13" id="KW-0472">Membrane</keyword>
<keyword evidence="4 13" id="KW-0812">Transmembrane</keyword>
<dbReference type="Gene3D" id="2.60.120.430">
    <property type="entry name" value="Galactose-binding lectin"/>
    <property type="match status" value="2"/>
</dbReference>
<evidence type="ECO:0000256" key="9">
    <source>
        <dbReference type="ARBA" id="ARBA00022989"/>
    </source>
</evidence>
<dbReference type="InterPro" id="IPR008271">
    <property type="entry name" value="Ser/Thr_kinase_AS"/>
</dbReference>
<dbReference type="FunFam" id="2.60.120.430:FF:000003">
    <property type="entry name" value="FERONIA receptor-like kinase"/>
    <property type="match status" value="1"/>
</dbReference>
<dbReference type="InterPro" id="IPR001245">
    <property type="entry name" value="Ser-Thr/Tyr_kinase_cat_dom"/>
</dbReference>
<keyword evidence="9 13" id="KW-1133">Transmembrane helix</keyword>
<dbReference type="InterPro" id="IPR000719">
    <property type="entry name" value="Prot_kinase_dom"/>
</dbReference>